<dbReference type="EMBL" id="ARQD01000002">
    <property type="protein sequence ID" value="KIX85325.1"/>
    <property type="molecule type" value="Genomic_DNA"/>
</dbReference>
<dbReference type="InterPro" id="IPR038377">
    <property type="entry name" value="Na/Glc_symporter_sf"/>
</dbReference>
<keyword evidence="6 14" id="KW-0769">Symport</keyword>
<evidence type="ECO:0000313" key="15">
    <source>
        <dbReference type="EMBL" id="KIX85325.1"/>
    </source>
</evidence>
<evidence type="ECO:0000256" key="2">
    <source>
        <dbReference type="ARBA" id="ARBA00006434"/>
    </source>
</evidence>
<evidence type="ECO:0000256" key="12">
    <source>
        <dbReference type="ARBA" id="ARBA00033708"/>
    </source>
</evidence>
<evidence type="ECO:0000256" key="6">
    <source>
        <dbReference type="ARBA" id="ARBA00022847"/>
    </source>
</evidence>
<evidence type="ECO:0000256" key="10">
    <source>
        <dbReference type="ARBA" id="ARBA00023136"/>
    </source>
</evidence>
<feature type="transmembrane region" description="Helical" evidence="14">
    <location>
        <begin position="195"/>
        <end position="221"/>
    </location>
</feature>
<comment type="subcellular location">
    <subcellularLocation>
        <location evidence="1 14">Cell membrane</location>
        <topology evidence="1 14">Multi-pass membrane protein</topology>
    </subcellularLocation>
</comment>
<dbReference type="eggNOG" id="COG0591">
    <property type="taxonomic scope" value="Bacteria"/>
</dbReference>
<dbReference type="GO" id="GO:0005886">
    <property type="term" value="C:plasma membrane"/>
    <property type="evidence" value="ECO:0007669"/>
    <property type="project" value="UniProtKB-SubCell"/>
</dbReference>
<keyword evidence="5 14" id="KW-0812">Transmembrane</keyword>
<feature type="transmembrane region" description="Helical" evidence="14">
    <location>
        <begin position="367"/>
        <end position="387"/>
    </location>
</feature>
<keyword evidence="10 14" id="KW-0472">Membrane</keyword>
<evidence type="ECO:0000256" key="1">
    <source>
        <dbReference type="ARBA" id="ARBA00004651"/>
    </source>
</evidence>
<feature type="transmembrane region" description="Helical" evidence="14">
    <location>
        <begin position="321"/>
        <end position="346"/>
    </location>
</feature>
<evidence type="ECO:0000256" key="3">
    <source>
        <dbReference type="ARBA" id="ARBA00022448"/>
    </source>
</evidence>
<reference evidence="15 16" key="1">
    <citation type="journal article" date="2013" name="Proc. Natl. Acad. Sci. U.S.A.">
        <title>Candidate phylum TM6 genome recovered from a hospital sink biofilm provides genomic insights into this uncultivated phylum.</title>
        <authorList>
            <person name="McLean J.S."/>
            <person name="Lombardo M.J."/>
            <person name="Badger J.H."/>
            <person name="Edlund A."/>
            <person name="Novotny M."/>
            <person name="Yee-Greenbaum J."/>
            <person name="Vyahhi N."/>
            <person name="Hall A.P."/>
            <person name="Yang Y."/>
            <person name="Dupont C.L."/>
            <person name="Ziegler M.G."/>
            <person name="Chitsaz H."/>
            <person name="Allen A.E."/>
            <person name="Yooseph S."/>
            <person name="Tesler G."/>
            <person name="Pevzner P.A."/>
            <person name="Friedman R.M."/>
            <person name="Nealson K.H."/>
            <person name="Venter J.C."/>
            <person name="Lasken R.S."/>
        </authorList>
    </citation>
    <scope>NUCLEOTIDE SEQUENCE [LARGE SCALE GENOMIC DNA]</scope>
    <source>
        <strain evidence="15 16">TM6SC1</strain>
    </source>
</reference>
<dbReference type="STRING" id="1306947.J120_03415"/>
<feature type="transmembrane region" description="Helical" evidence="14">
    <location>
        <begin position="167"/>
        <end position="188"/>
    </location>
</feature>
<dbReference type="Pfam" id="PF00474">
    <property type="entry name" value="SSF"/>
    <property type="match status" value="1"/>
</dbReference>
<keyword evidence="11 14" id="KW-0739">Sodium transport</keyword>
<dbReference type="NCBIfam" id="TIGR00813">
    <property type="entry name" value="sss"/>
    <property type="match status" value="1"/>
</dbReference>
<feature type="transmembrane region" description="Helical" evidence="14">
    <location>
        <begin position="233"/>
        <end position="254"/>
    </location>
</feature>
<keyword evidence="4 14" id="KW-1003">Cell membrane</keyword>
<evidence type="ECO:0000256" key="14">
    <source>
        <dbReference type="RuleBase" id="RU366012"/>
    </source>
</evidence>
<keyword evidence="3 14" id="KW-0813">Transport</keyword>
<feature type="transmembrane region" description="Helical" evidence="14">
    <location>
        <begin position="399"/>
        <end position="417"/>
    </location>
</feature>
<comment type="caution">
    <text evidence="15">The sequence shown here is derived from an EMBL/GenBank/DDBJ whole genome shotgun (WGS) entry which is preliminary data.</text>
</comment>
<evidence type="ECO:0000313" key="16">
    <source>
        <dbReference type="Proteomes" id="UP000032214"/>
    </source>
</evidence>
<accession>A0A0D2I2C9</accession>
<dbReference type="AlphaFoldDB" id="A0A0D2I2C9"/>
<keyword evidence="7 14" id="KW-1133">Transmembrane helix</keyword>
<dbReference type="GO" id="GO:0031402">
    <property type="term" value="F:sodium ion binding"/>
    <property type="evidence" value="ECO:0007669"/>
    <property type="project" value="UniProtKB-UniRule"/>
</dbReference>
<dbReference type="CDD" id="cd11475">
    <property type="entry name" value="SLC5sbd_PutP"/>
    <property type="match status" value="1"/>
</dbReference>
<gene>
    <name evidence="15" type="ORF">J120_03415</name>
</gene>
<evidence type="ECO:0000256" key="5">
    <source>
        <dbReference type="ARBA" id="ARBA00022692"/>
    </source>
</evidence>
<evidence type="ECO:0000256" key="7">
    <source>
        <dbReference type="ARBA" id="ARBA00022989"/>
    </source>
</evidence>
<organism evidence="15 16">
    <name type="scientific">candidate division TM6 bacterium JCVI TM6SC1</name>
    <dbReference type="NCBI Taxonomy" id="1306947"/>
    <lineage>
        <taxon>Bacteria</taxon>
        <taxon>Candidatus Babelota</taxon>
        <taxon>Vermiphilus</taxon>
    </lineage>
</organism>
<evidence type="ECO:0000256" key="13">
    <source>
        <dbReference type="RuleBase" id="RU362091"/>
    </source>
</evidence>
<dbReference type="PANTHER" id="PTHR48086:SF3">
    <property type="entry name" value="SODIUM_PROLINE SYMPORTER"/>
    <property type="match status" value="1"/>
</dbReference>
<evidence type="ECO:0000256" key="8">
    <source>
        <dbReference type="ARBA" id="ARBA00023053"/>
    </source>
</evidence>
<feature type="transmembrane region" description="Helical" evidence="14">
    <location>
        <begin position="424"/>
        <end position="443"/>
    </location>
</feature>
<evidence type="ECO:0000256" key="9">
    <source>
        <dbReference type="ARBA" id="ARBA00023065"/>
    </source>
</evidence>
<comment type="function">
    <text evidence="14">Catalyzes the sodium-dependent uptake of extracellular L-proline.</text>
</comment>
<dbReference type="PROSITE" id="PS50283">
    <property type="entry name" value="NA_SOLUT_SYMP_3"/>
    <property type="match status" value="1"/>
</dbReference>
<dbReference type="Gene3D" id="1.20.1730.10">
    <property type="entry name" value="Sodium/glucose cotransporter"/>
    <property type="match status" value="1"/>
</dbReference>
<keyword evidence="16" id="KW-1185">Reference proteome</keyword>
<feature type="transmembrane region" description="Helical" evidence="14">
    <location>
        <begin position="127"/>
        <end position="147"/>
    </location>
</feature>
<keyword evidence="9 14" id="KW-0406">Ion transport</keyword>
<feature type="transmembrane region" description="Helical" evidence="14">
    <location>
        <begin position="69"/>
        <end position="96"/>
    </location>
</feature>
<feature type="transmembrane region" description="Helical" evidence="14">
    <location>
        <begin position="275"/>
        <end position="301"/>
    </location>
</feature>
<dbReference type="Proteomes" id="UP000032214">
    <property type="component" value="Unassembled WGS sequence"/>
</dbReference>
<dbReference type="InterPro" id="IPR001734">
    <property type="entry name" value="Na/solute_symporter"/>
</dbReference>
<proteinExistence type="inferred from homology"/>
<keyword evidence="14" id="KW-0029">Amino-acid transport</keyword>
<protein>
    <recommendedName>
        <fullName evidence="14">Sodium/proline symporter</fullName>
    </recommendedName>
    <alternativeName>
        <fullName evidence="14">Proline permease</fullName>
    </alternativeName>
</protein>
<keyword evidence="8 14" id="KW-0915">Sodium</keyword>
<dbReference type="GO" id="GO:0015824">
    <property type="term" value="P:proline transport"/>
    <property type="evidence" value="ECO:0007669"/>
    <property type="project" value="UniProtKB-UniRule"/>
</dbReference>
<dbReference type="GO" id="GO:0015193">
    <property type="term" value="F:L-proline transmembrane transporter activity"/>
    <property type="evidence" value="ECO:0007669"/>
    <property type="project" value="TreeGrafter"/>
</dbReference>
<name>A0A0D2I2C9_9BACT</name>
<comment type="catalytic activity">
    <reaction evidence="12">
        <text>L-proline(in) + Na(+)(in) = L-proline(out) + Na(+)(out)</text>
        <dbReference type="Rhea" id="RHEA:28967"/>
        <dbReference type="ChEBI" id="CHEBI:29101"/>
        <dbReference type="ChEBI" id="CHEBI:60039"/>
    </reaction>
</comment>
<feature type="transmembrane region" description="Helical" evidence="14">
    <location>
        <begin position="455"/>
        <end position="473"/>
    </location>
</feature>
<feature type="transmembrane region" description="Helical" evidence="14">
    <location>
        <begin position="7"/>
        <end position="27"/>
    </location>
</feature>
<dbReference type="InterPro" id="IPR050277">
    <property type="entry name" value="Sodium:Solute_Symporter"/>
</dbReference>
<comment type="similarity">
    <text evidence="2 13">Belongs to the sodium:solute symporter (SSF) (TC 2.A.21) family.</text>
</comment>
<sequence length="487" mass="53094">MQHIVMLSAFILYICILLVIGLCASWLNPANPSDKSSFLIGNRSVNYWVTAISAHAADMSDWLFMGFPAAIYLGGMFNVWVAIGLMIGMFSAWQFIAPAIRRETERYSCNTLPSYFEKKYNETQGRISILSAIIMAFFFTIYVAAGVKGAGYLLRASFGIPYHVGGAIALAITFAYTFMGGYIAAAWVDFFQGLFLLGAILITPVLGYMMSGGINAIITAAQSAQVPLTLFSGWHSMLGIILGPITWGLGYLGMPHIISKFMGAHSAQEMHKSKYIGMIWQLLALSGATLTGFVGLALFYSRITRPELLFLLMTQTLLPEFVTGLVLCGILAATLSTINAQSIVFAGVLVDDIYKRFVRPNATQTELVNIFQAAVFTVCVCGYIVAWDEHSTIFNLVQFAWSGLGASFGPLTVMSLYSSGINKYGAFWGILAGGLSAIIWRSLNITVAGFTINEMLPGFIVGLATIKLVSHFTREYLKANHPSKAHI</sequence>
<dbReference type="GO" id="GO:0005298">
    <property type="term" value="F:proline:sodium symporter activity"/>
    <property type="evidence" value="ECO:0007669"/>
    <property type="project" value="UniProtKB-UniRule"/>
</dbReference>
<dbReference type="InterPro" id="IPR011851">
    <property type="entry name" value="Na/Pro_symporter"/>
</dbReference>
<evidence type="ECO:0000256" key="4">
    <source>
        <dbReference type="ARBA" id="ARBA00022475"/>
    </source>
</evidence>
<dbReference type="PANTHER" id="PTHR48086">
    <property type="entry name" value="SODIUM/PROLINE SYMPORTER-RELATED"/>
    <property type="match status" value="1"/>
</dbReference>
<evidence type="ECO:0000256" key="11">
    <source>
        <dbReference type="ARBA" id="ARBA00023201"/>
    </source>
</evidence>